<protein>
    <recommendedName>
        <fullName evidence="3">Apple domain-containing protein</fullName>
    </recommendedName>
</protein>
<evidence type="ECO:0008006" key="3">
    <source>
        <dbReference type="Google" id="ProtNLM"/>
    </source>
</evidence>
<dbReference type="AlphaFoldDB" id="A0A4E0R8J6"/>
<dbReference type="Proteomes" id="UP000230066">
    <property type="component" value="Unassembled WGS sequence"/>
</dbReference>
<proteinExistence type="predicted"/>
<sequence>MLFLKIEQLCSNILQKFVCYEMKRFLLLTPKMRGSEGFIVFVPTILLLFLFGVKSELCQANCPRDFLRTETDSCMIGLPSSLSYCAAHERCLNEGLSRHLRLFMVGWNQKAIPKYFPQFSVVPTSITALLNRSDNLREGWRVGDPGRPRFVTGLGDLSISWQHPEPNRIDQCVAVYISGNLHDNEQSACNSTGVVCEISRKPWSKEVETFQRNWPYQMPTLFLPDKVMNEGCFFHHKARSLLSCAKMCKIHLACRTIYFNSVNSTCALSLYVDSLLPAEMQDLGNTWTRYGRPEW</sequence>
<name>A0A4E0R8J6_FASHE</name>
<evidence type="ECO:0000313" key="1">
    <source>
        <dbReference type="EMBL" id="THD22414.1"/>
    </source>
</evidence>
<comment type="caution">
    <text evidence="1">The sequence shown here is derived from an EMBL/GenBank/DDBJ whole genome shotgun (WGS) entry which is preliminary data.</text>
</comment>
<reference evidence="1" key="1">
    <citation type="submission" date="2019-03" db="EMBL/GenBank/DDBJ databases">
        <title>Improved annotation for the trematode Fasciola hepatica.</title>
        <authorList>
            <person name="Choi Y.-J."/>
            <person name="Martin J."/>
            <person name="Mitreva M."/>
        </authorList>
    </citation>
    <scope>NUCLEOTIDE SEQUENCE [LARGE SCALE GENOMIC DNA]</scope>
</reference>
<evidence type="ECO:0000313" key="2">
    <source>
        <dbReference type="Proteomes" id="UP000230066"/>
    </source>
</evidence>
<dbReference type="EMBL" id="JXXN02002778">
    <property type="protein sequence ID" value="THD22414.1"/>
    <property type="molecule type" value="Genomic_DNA"/>
</dbReference>
<organism evidence="1 2">
    <name type="scientific">Fasciola hepatica</name>
    <name type="common">Liver fluke</name>
    <dbReference type="NCBI Taxonomy" id="6192"/>
    <lineage>
        <taxon>Eukaryota</taxon>
        <taxon>Metazoa</taxon>
        <taxon>Spiralia</taxon>
        <taxon>Lophotrochozoa</taxon>
        <taxon>Platyhelminthes</taxon>
        <taxon>Trematoda</taxon>
        <taxon>Digenea</taxon>
        <taxon>Plagiorchiida</taxon>
        <taxon>Echinostomata</taxon>
        <taxon>Echinostomatoidea</taxon>
        <taxon>Fasciolidae</taxon>
        <taxon>Fasciola</taxon>
    </lineage>
</organism>
<gene>
    <name evidence="1" type="ORF">D915_006042</name>
</gene>
<accession>A0A4E0R8J6</accession>
<keyword evidence="2" id="KW-1185">Reference proteome</keyword>